<dbReference type="EMBL" id="PVTO01000066">
    <property type="protein sequence ID" value="PRY72160.1"/>
    <property type="molecule type" value="Genomic_DNA"/>
</dbReference>
<accession>A0A2T0VP22</accession>
<dbReference type="AlphaFoldDB" id="A0A2T0VP22"/>
<comment type="caution">
    <text evidence="1">The sequence shown here is derived from an EMBL/GenBank/DDBJ whole genome shotgun (WGS) entry which is preliminary data.</text>
</comment>
<keyword evidence="2" id="KW-1185">Reference proteome</keyword>
<sequence length="410" mass="48784">MFSTNDGSGNPDITMWTEKILEDLKIYFVNEVSDFIIETISYVLHGKEMSVEVKTRHIELLLEYLKDKEDYEIINCSSFKIISYIFEDKLTSDILENEEYRALLEWIHSEEDIDMIESLLEYRYPISRKQKNILNEYYRTKYETIDEINDLALLTRYLNDKDIVKEIDQEYFEKLKNKFRKILNKESGVEIASLFIDYMGFLFQLSNNQKIEKQNRQIEIIKVQNLWQKDYYEEQVSNLHVHTQKLTIPSAEIESINQLLINNPLGFLNNLFPSSDENLIEKMQSISSTPLYHMVSKIEIKEQFPERDEIDLKDNTIDEILAEKINETLKTRGYKFRNIMKVEEYLTGIHEQKKRSLTYISNMINLEELYSKIYPLSEYPLIKYHDNILVAHLTQLFPLLEMGVSIIMCK</sequence>
<dbReference type="Proteomes" id="UP000238205">
    <property type="component" value="Unassembled WGS sequence"/>
</dbReference>
<protein>
    <submittedName>
        <fullName evidence="1">Uncharacterized protein</fullName>
    </submittedName>
</protein>
<proteinExistence type="predicted"/>
<organism evidence="1 2">
    <name type="scientific">Alkalibacterium olivapovliticus</name>
    <dbReference type="NCBI Taxonomy" id="99907"/>
    <lineage>
        <taxon>Bacteria</taxon>
        <taxon>Bacillati</taxon>
        <taxon>Bacillota</taxon>
        <taxon>Bacilli</taxon>
        <taxon>Lactobacillales</taxon>
        <taxon>Carnobacteriaceae</taxon>
        <taxon>Alkalibacterium</taxon>
    </lineage>
</organism>
<reference evidence="1 2" key="1">
    <citation type="submission" date="2018-03" db="EMBL/GenBank/DDBJ databases">
        <title>Genomic Encyclopedia of Archaeal and Bacterial Type Strains, Phase II (KMG-II): from individual species to whole genera.</title>
        <authorList>
            <person name="Goeker M."/>
        </authorList>
    </citation>
    <scope>NUCLEOTIDE SEQUENCE [LARGE SCALE GENOMIC DNA]</scope>
    <source>
        <strain evidence="1 2">DSM 13175</strain>
    </source>
</reference>
<name>A0A2T0VP22_9LACT</name>
<evidence type="ECO:0000313" key="1">
    <source>
        <dbReference type="EMBL" id="PRY72160.1"/>
    </source>
</evidence>
<evidence type="ECO:0000313" key="2">
    <source>
        <dbReference type="Proteomes" id="UP000238205"/>
    </source>
</evidence>
<gene>
    <name evidence="1" type="ORF">CLV38_1661</name>
</gene>